<evidence type="ECO:0000313" key="2">
    <source>
        <dbReference type="Proteomes" id="UP000503540"/>
    </source>
</evidence>
<accession>A0A6G9YHU2</accession>
<name>A0A6G9YHU2_9NOCA</name>
<dbReference type="Gene3D" id="2.30.110.10">
    <property type="entry name" value="Electron Transport, Fmn-binding Protein, Chain A"/>
    <property type="match status" value="1"/>
</dbReference>
<dbReference type="Proteomes" id="UP000503540">
    <property type="component" value="Chromosome"/>
</dbReference>
<dbReference type="GO" id="GO:0016491">
    <property type="term" value="F:oxidoreductase activity"/>
    <property type="evidence" value="ECO:0007669"/>
    <property type="project" value="InterPro"/>
</dbReference>
<dbReference type="InterPro" id="IPR012349">
    <property type="entry name" value="Split_barrel_FMN-bd"/>
</dbReference>
<evidence type="ECO:0000313" key="1">
    <source>
        <dbReference type="EMBL" id="QIS12513.1"/>
    </source>
</evidence>
<protein>
    <submittedName>
        <fullName evidence="1">DUF385 domain-containing protein</fullName>
    </submittedName>
</protein>
<keyword evidence="2" id="KW-1185">Reference proteome</keyword>
<dbReference type="Pfam" id="PF04075">
    <property type="entry name" value="F420H2_quin_red"/>
    <property type="match status" value="1"/>
</dbReference>
<dbReference type="AlphaFoldDB" id="A0A6G9YHU2"/>
<proteinExistence type="predicted"/>
<gene>
    <name evidence="1" type="ORF">F5544_23270</name>
</gene>
<dbReference type="RefSeq" id="WP_167475189.1">
    <property type="nucleotide sequence ID" value="NZ_CP046172.1"/>
</dbReference>
<dbReference type="EMBL" id="CP046172">
    <property type="protein sequence ID" value="QIS12513.1"/>
    <property type="molecule type" value="Genomic_DNA"/>
</dbReference>
<dbReference type="KEGG" id="nah:F5544_23270"/>
<dbReference type="InterPro" id="IPR004378">
    <property type="entry name" value="F420H2_quin_Rdtase"/>
</dbReference>
<sequence>MTSSMPRYRTPGFGATALLTALHSPIGRGLRHNLCELRYVARKSGRAIALPVSYARSDDSVVVLVGHAGTKTWWRNFRSERPVEIWLDGRWHSGTGHVAQPDSLEHEEVAAIYQKAFPRTPAPITDPFVVVDVVTARPAG</sequence>
<organism evidence="1 2">
    <name type="scientific">Nocardia arthritidis</name>
    <dbReference type="NCBI Taxonomy" id="228602"/>
    <lineage>
        <taxon>Bacteria</taxon>
        <taxon>Bacillati</taxon>
        <taxon>Actinomycetota</taxon>
        <taxon>Actinomycetes</taxon>
        <taxon>Mycobacteriales</taxon>
        <taxon>Nocardiaceae</taxon>
        <taxon>Nocardia</taxon>
    </lineage>
</organism>
<reference evidence="1 2" key="1">
    <citation type="journal article" date="2019" name="ACS Chem. Biol.">
        <title>Identification and Mobilization of a Cryptic Antibiotic Biosynthesis Gene Locus from a Human-Pathogenic Nocardia Isolate.</title>
        <authorList>
            <person name="Herisse M."/>
            <person name="Ishida K."/>
            <person name="Porter J.L."/>
            <person name="Howden B."/>
            <person name="Hertweck C."/>
            <person name="Stinear T.P."/>
            <person name="Pidot S.J."/>
        </authorList>
    </citation>
    <scope>NUCLEOTIDE SEQUENCE [LARGE SCALE GENOMIC DNA]</scope>
    <source>
        <strain evidence="1 2">AUSMDU00012717</strain>
    </source>
</reference>